<evidence type="ECO:0000259" key="2">
    <source>
        <dbReference type="PROSITE" id="PS50181"/>
    </source>
</evidence>
<dbReference type="EMBL" id="KZ821221">
    <property type="protein sequence ID" value="PYH48530.1"/>
    <property type="molecule type" value="Genomic_DNA"/>
</dbReference>
<dbReference type="Pfam" id="PF12937">
    <property type="entry name" value="F-box-like"/>
    <property type="match status" value="1"/>
</dbReference>
<feature type="chain" id="PRO_5016437004" description="F-box domain-containing protein" evidence="1">
    <location>
        <begin position="22"/>
        <end position="537"/>
    </location>
</feature>
<dbReference type="PROSITE" id="PS50181">
    <property type="entry name" value="FBOX"/>
    <property type="match status" value="1"/>
</dbReference>
<feature type="domain" description="F-box" evidence="2">
    <location>
        <begin position="1"/>
        <end position="50"/>
    </location>
</feature>
<dbReference type="STRING" id="1450539.A0A318ZWQ5"/>
<proteinExistence type="predicted"/>
<accession>A0A318ZWQ5</accession>
<sequence length="537" mass="61881">MAHLLCLPTEVLLQIVSLLSSNADLAALAIQCRRLYSITDMKTRKRYHRIRVTNSTKHLGHAFVLLVEILKQPLLGRYVRHIEYFEPLARCYSQYKPKNFLNELDMPVVRAAIEQAGFRSADVKRLVKVFTQIFRVVERVEKEGHQPGRLFEVDEPFLAQTLTALLISVSPDVVSMALTQPYPTADAMHWYDDALETEPATLPLYWFLYQINNNDDFPAPGRPKLLTKLRNVYMINEREEVYWYEDRFYYPMDLFGFMTLFHRLPSIESICTDALEADVDGRRGFPFASSHISRIHIHHSLIGDLDLARLICSCKQLREFRYSIGGRATGRDPIATLNDYRTICQALLIHRATLEILDLNAAEQDSQWSAVVEDDVDENLEERRDQEPFFWGDEDLSDSEDNVAVPAWIWEQSGSLKDFSALKLLAVDINFLLYMARGVNSARDKGCELAGRLPPSLESLLIRGYESGRNKNHDNQVASLRALKSDQVSTTLRDIQGVDQTITPAMHVEDPDRDRHLLWFREEEEWSEEDEDIEVSE</sequence>
<name>A0A318ZWQ5_9EURO</name>
<dbReference type="AlphaFoldDB" id="A0A318ZWQ5"/>
<evidence type="ECO:0000256" key="1">
    <source>
        <dbReference type="SAM" id="SignalP"/>
    </source>
</evidence>
<keyword evidence="4" id="KW-1185">Reference proteome</keyword>
<evidence type="ECO:0000313" key="4">
    <source>
        <dbReference type="Proteomes" id="UP000248349"/>
    </source>
</evidence>
<feature type="signal peptide" evidence="1">
    <location>
        <begin position="1"/>
        <end position="21"/>
    </location>
</feature>
<gene>
    <name evidence="3" type="ORF">BP01DRAFT_379715</name>
</gene>
<dbReference type="RefSeq" id="XP_025434512.1">
    <property type="nucleotide sequence ID" value="XM_025577167.1"/>
</dbReference>
<reference evidence="3 4" key="1">
    <citation type="submission" date="2016-12" db="EMBL/GenBank/DDBJ databases">
        <title>The genomes of Aspergillus section Nigri reveals drivers in fungal speciation.</title>
        <authorList>
            <consortium name="DOE Joint Genome Institute"/>
            <person name="Vesth T.C."/>
            <person name="Nybo J."/>
            <person name="Theobald S."/>
            <person name="Brandl J."/>
            <person name="Frisvad J.C."/>
            <person name="Nielsen K.F."/>
            <person name="Lyhne E.K."/>
            <person name="Kogle M.E."/>
            <person name="Kuo A."/>
            <person name="Riley R."/>
            <person name="Clum A."/>
            <person name="Nolan M."/>
            <person name="Lipzen A."/>
            <person name="Salamov A."/>
            <person name="Henrissat B."/>
            <person name="Wiebenga A."/>
            <person name="De Vries R.P."/>
            <person name="Grigoriev I.V."/>
            <person name="Mortensen U.H."/>
            <person name="Andersen M.R."/>
            <person name="Baker S.E."/>
        </authorList>
    </citation>
    <scope>NUCLEOTIDE SEQUENCE [LARGE SCALE GENOMIC DNA]</scope>
    <source>
        <strain evidence="3 4">JOP 1030-1</strain>
    </source>
</reference>
<dbReference type="GeneID" id="37078396"/>
<dbReference type="InterPro" id="IPR001810">
    <property type="entry name" value="F-box_dom"/>
</dbReference>
<evidence type="ECO:0000313" key="3">
    <source>
        <dbReference type="EMBL" id="PYH48530.1"/>
    </source>
</evidence>
<keyword evidence="1" id="KW-0732">Signal</keyword>
<organism evidence="3 4">
    <name type="scientific">Aspergillus saccharolyticus JOP 1030-1</name>
    <dbReference type="NCBI Taxonomy" id="1450539"/>
    <lineage>
        <taxon>Eukaryota</taxon>
        <taxon>Fungi</taxon>
        <taxon>Dikarya</taxon>
        <taxon>Ascomycota</taxon>
        <taxon>Pezizomycotina</taxon>
        <taxon>Eurotiomycetes</taxon>
        <taxon>Eurotiomycetidae</taxon>
        <taxon>Eurotiales</taxon>
        <taxon>Aspergillaceae</taxon>
        <taxon>Aspergillus</taxon>
        <taxon>Aspergillus subgen. Circumdati</taxon>
    </lineage>
</organism>
<dbReference type="OrthoDB" id="3437411at2759"/>
<dbReference type="Proteomes" id="UP000248349">
    <property type="component" value="Unassembled WGS sequence"/>
</dbReference>
<protein>
    <recommendedName>
        <fullName evidence="2">F-box domain-containing protein</fullName>
    </recommendedName>
</protein>